<dbReference type="PANTHER" id="PTHR33393:SF12">
    <property type="entry name" value="CAPSULE BIOSYNTHESIS PROTEIN CAPA"/>
    <property type="match status" value="1"/>
</dbReference>
<keyword evidence="4" id="KW-1185">Reference proteome</keyword>
<dbReference type="Proteomes" id="UP000199337">
    <property type="component" value="Unassembled WGS sequence"/>
</dbReference>
<comment type="similarity">
    <text evidence="1">Belongs to the CapA family.</text>
</comment>
<evidence type="ECO:0000313" key="3">
    <source>
        <dbReference type="EMBL" id="SFG75372.1"/>
    </source>
</evidence>
<dbReference type="PANTHER" id="PTHR33393">
    <property type="entry name" value="POLYGLUTAMINE SYNTHESIS ACCESSORY PROTEIN RV0574C-RELATED"/>
    <property type="match status" value="1"/>
</dbReference>
<feature type="domain" description="Capsule synthesis protein CapA" evidence="2">
    <location>
        <begin position="30"/>
        <end position="281"/>
    </location>
</feature>
<name>A0A1I2UDY7_9FIRM</name>
<proteinExistence type="inferred from homology"/>
<dbReference type="STRING" id="341036.SAMN05660649_02568"/>
<dbReference type="Gene3D" id="3.60.21.10">
    <property type="match status" value="1"/>
</dbReference>
<accession>A0A1I2UDY7</accession>
<dbReference type="AlphaFoldDB" id="A0A1I2UDY7"/>
<protein>
    <submittedName>
        <fullName evidence="3">Poly-gamma-glutamate synthesis protein (Capsule biosynthesis protein)</fullName>
    </submittedName>
</protein>
<evidence type="ECO:0000313" key="4">
    <source>
        <dbReference type="Proteomes" id="UP000199337"/>
    </source>
</evidence>
<organism evidence="3 4">
    <name type="scientific">Desulfotruncus arcticus DSM 17038</name>
    <dbReference type="NCBI Taxonomy" id="1121424"/>
    <lineage>
        <taxon>Bacteria</taxon>
        <taxon>Bacillati</taxon>
        <taxon>Bacillota</taxon>
        <taxon>Clostridia</taxon>
        <taxon>Eubacteriales</taxon>
        <taxon>Desulfallaceae</taxon>
        <taxon>Desulfotruncus</taxon>
    </lineage>
</organism>
<dbReference type="SUPFAM" id="SSF56300">
    <property type="entry name" value="Metallo-dependent phosphatases"/>
    <property type="match status" value="1"/>
</dbReference>
<evidence type="ECO:0000256" key="1">
    <source>
        <dbReference type="ARBA" id="ARBA00005662"/>
    </source>
</evidence>
<sequence length="380" mass="41783">MLVLLTGCSAEPATNVKTAPPPEPRQVSIHIVAVGDLLMHMPVIQSVKNPESGSYEFSHIFTPVQGLIENADYSITNLETRLAGAEYGYSGYPVFNCPADLAGEMKKVGFDLFLTANNHSLDKGTGGVIATLGNIEAAGLDHVGTYSSAEAKSKPLIKTIKGIRVGIINYTTITNGIPVPADKPYLVNVVNRPAILKELQAIQDAGVDIIIACIHFGIEYSRYPDKEQKELVDFLFDSGVDVVLGNHAHVVEPAEIRTMTEDNIEKKKFVIYSLGNFISNQRWRYSDSGLLINLALDKDLGSGLTTLREIKLIPTWVDTYRVSGKQHYRILEVNQAIKDYENKADPLLTADDYQRLKQVADELSPEFLFSLDSSLESAAR</sequence>
<evidence type="ECO:0000259" key="2">
    <source>
        <dbReference type="SMART" id="SM00854"/>
    </source>
</evidence>
<dbReference type="InterPro" id="IPR052169">
    <property type="entry name" value="CW_Biosynth-Accessory"/>
</dbReference>
<dbReference type="CDD" id="cd07381">
    <property type="entry name" value="MPP_CapA"/>
    <property type="match status" value="1"/>
</dbReference>
<dbReference type="Pfam" id="PF09587">
    <property type="entry name" value="PGA_cap"/>
    <property type="match status" value="1"/>
</dbReference>
<dbReference type="EMBL" id="FOOX01000009">
    <property type="protein sequence ID" value="SFG75372.1"/>
    <property type="molecule type" value="Genomic_DNA"/>
</dbReference>
<dbReference type="InterPro" id="IPR029052">
    <property type="entry name" value="Metallo-depent_PP-like"/>
</dbReference>
<dbReference type="SMART" id="SM00854">
    <property type="entry name" value="PGA_cap"/>
    <property type="match status" value="1"/>
</dbReference>
<dbReference type="InterPro" id="IPR019079">
    <property type="entry name" value="Capsule_synth_CapA"/>
</dbReference>
<reference evidence="4" key="1">
    <citation type="submission" date="2016-10" db="EMBL/GenBank/DDBJ databases">
        <authorList>
            <person name="Varghese N."/>
            <person name="Submissions S."/>
        </authorList>
    </citation>
    <scope>NUCLEOTIDE SEQUENCE [LARGE SCALE GENOMIC DNA]</scope>
    <source>
        <strain evidence="4">DSM 17038</strain>
    </source>
</reference>
<dbReference type="OrthoDB" id="9810906at2"/>
<gene>
    <name evidence="3" type="ORF">SAMN05660649_02568</name>
</gene>